<keyword evidence="3" id="KW-1185">Reference proteome</keyword>
<name>A0A7X9X583_9BURK</name>
<evidence type="ECO:0000259" key="1">
    <source>
        <dbReference type="Pfam" id="PF18593"/>
    </source>
</evidence>
<reference evidence="2 3" key="1">
    <citation type="submission" date="2020-04" db="EMBL/GenBank/DDBJ databases">
        <title>Paraburkholderia sp. G-4-1-8 isolated from soil.</title>
        <authorList>
            <person name="Dahal R.H."/>
        </authorList>
    </citation>
    <scope>NUCLEOTIDE SEQUENCE [LARGE SCALE GENOMIC DNA]</scope>
    <source>
        <strain evidence="2 3">G-4-1-8</strain>
    </source>
</reference>
<feature type="domain" description="CdiI immunity protein" evidence="1">
    <location>
        <begin position="6"/>
        <end position="93"/>
    </location>
</feature>
<evidence type="ECO:0000313" key="3">
    <source>
        <dbReference type="Proteomes" id="UP000583127"/>
    </source>
</evidence>
<accession>A0A7X9X583</accession>
<proteinExistence type="predicted"/>
<sequence length="96" mass="11134">MSSSKHYPSMDHLMITYFGQDFDLFGETVPEIVACYEKDSPYSYANLIYEIDAFRNEHPNDLTIAFNQKYGSGFSPEPWGYTTASFLDEVQRLLRD</sequence>
<gene>
    <name evidence="2" type="ORF">HHL14_12625</name>
</gene>
<dbReference type="Proteomes" id="UP000583127">
    <property type="component" value="Unassembled WGS sequence"/>
</dbReference>
<dbReference type="EMBL" id="JABBFZ010000006">
    <property type="protein sequence ID" value="NML31678.1"/>
    <property type="molecule type" value="Genomic_DNA"/>
</dbReference>
<dbReference type="AlphaFoldDB" id="A0A7X9X583"/>
<dbReference type="Pfam" id="PF18593">
    <property type="entry name" value="CdiI_2"/>
    <property type="match status" value="1"/>
</dbReference>
<organism evidence="2 3">
    <name type="scientific">Paraburkholderia antibiotica</name>
    <dbReference type="NCBI Taxonomy" id="2728839"/>
    <lineage>
        <taxon>Bacteria</taxon>
        <taxon>Pseudomonadati</taxon>
        <taxon>Pseudomonadota</taxon>
        <taxon>Betaproteobacteria</taxon>
        <taxon>Burkholderiales</taxon>
        <taxon>Burkholderiaceae</taxon>
        <taxon>Paraburkholderia</taxon>
    </lineage>
</organism>
<evidence type="ECO:0000313" key="2">
    <source>
        <dbReference type="EMBL" id="NML31678.1"/>
    </source>
</evidence>
<dbReference type="InterPro" id="IPR041129">
    <property type="entry name" value="CdiI_2"/>
</dbReference>
<protein>
    <recommendedName>
        <fullName evidence="1">CdiI immunity protein domain-containing protein</fullName>
    </recommendedName>
</protein>
<comment type="caution">
    <text evidence="2">The sequence shown here is derived from an EMBL/GenBank/DDBJ whole genome shotgun (WGS) entry which is preliminary data.</text>
</comment>